<organism evidence="5 6">
    <name type="scientific">Ralstonia phage RS-PII-1</name>
    <dbReference type="NCBI Taxonomy" id="1932892"/>
    <lineage>
        <taxon>Viruses</taxon>
        <taxon>Duplodnaviria</taxon>
        <taxon>Heunggongvirae</taxon>
        <taxon>Uroviricota</taxon>
        <taxon>Caudoviricetes</taxon>
        <taxon>Autographivirales</taxon>
        <taxon>Autonotataviridae</taxon>
        <taxon>Sukuvirus</taxon>
        <taxon>Sukuvirus RSPII1</taxon>
    </lineage>
</organism>
<comment type="similarity">
    <text evidence="1">Belongs to the tfa family.</text>
</comment>
<keyword evidence="6" id="KW-1185">Reference proteome</keyword>
<reference evidence="5 6" key="1">
    <citation type="submission" date="2016-12" db="EMBL/GenBank/DDBJ databases">
        <title>Isolation, Whole Genome Sequencing Analysis of a Novel Lytic Bacteriophage RS-PII-1 infecting Ralstonia solanacearum.</title>
        <authorList>
            <person name="Su J."/>
            <person name="Liu J."/>
            <person name="Yu H."/>
            <person name="Guo Z."/>
            <person name="Sun H."/>
            <person name="Fan G."/>
            <person name="Gu G."/>
            <person name="Wang G."/>
        </authorList>
    </citation>
    <scope>NUCLEOTIDE SEQUENCE [LARGE SCALE GENOMIC DNA]</scope>
</reference>
<dbReference type="GeneID" id="54978999"/>
<dbReference type="InterPro" id="IPR003458">
    <property type="entry name" value="Phage_T4_Gp38_tail_assem"/>
</dbReference>
<keyword evidence="3" id="KW-1246">Viral tail fiber assembly</keyword>
<dbReference type="RefSeq" id="YP_009788865.1">
    <property type="nucleotide sequence ID" value="NC_047804.1"/>
</dbReference>
<feature type="region of interest" description="Disordered" evidence="4">
    <location>
        <begin position="176"/>
        <end position="224"/>
    </location>
</feature>
<protein>
    <submittedName>
        <fullName evidence="5">Putative tail fiber assembly protein</fullName>
    </submittedName>
</protein>
<keyword evidence="2" id="KW-1245">Viral tail assembly</keyword>
<evidence type="ECO:0000256" key="1">
    <source>
        <dbReference type="ARBA" id="ARBA00008579"/>
    </source>
</evidence>
<evidence type="ECO:0000256" key="3">
    <source>
        <dbReference type="ARBA" id="ARBA00023138"/>
    </source>
</evidence>
<keyword evidence="2" id="KW-1188">Viral release from host cell</keyword>
<name>A0A1L7DQ95_9CAUD</name>
<sequence>MFIHQYDSGTGAYISSRLADPDPNSDGWLVPAFSTTAELPARTRHTWPFFNGEAWVLQPDYRGILLYRCDSGTQAEILVPGISPEQAGLTTEPRPSAEYHWVDGWVLNPEAVAARERAEAMAAFDVRMERARTVNFGKADALAAGLLTPAQKGIFKAWAEYQMALVRVVSSPDFPRECEWPDEPDEAAAAAAGEAEAAAEQARLDAHAEQERKTREAFEAEQGA</sequence>
<feature type="compositionally biased region" description="Basic and acidic residues" evidence="4">
    <location>
        <begin position="202"/>
        <end position="218"/>
    </location>
</feature>
<proteinExistence type="inferred from homology"/>
<evidence type="ECO:0000256" key="4">
    <source>
        <dbReference type="SAM" id="MobiDB-lite"/>
    </source>
</evidence>
<dbReference type="Proteomes" id="UP000222868">
    <property type="component" value="Segment"/>
</dbReference>
<evidence type="ECO:0000313" key="5">
    <source>
        <dbReference type="EMBL" id="APU00297.1"/>
    </source>
</evidence>
<evidence type="ECO:0000313" key="6">
    <source>
        <dbReference type="Proteomes" id="UP000222868"/>
    </source>
</evidence>
<evidence type="ECO:0000256" key="2">
    <source>
        <dbReference type="ARBA" id="ARBA00022465"/>
    </source>
</evidence>
<dbReference type="Pfam" id="PF02413">
    <property type="entry name" value="Caudo_TAP"/>
    <property type="match status" value="1"/>
</dbReference>
<dbReference type="GO" id="GO:0098004">
    <property type="term" value="P:virus tail fiber assembly"/>
    <property type="evidence" value="ECO:0007669"/>
    <property type="project" value="UniProtKB-KW"/>
</dbReference>
<feature type="compositionally biased region" description="Low complexity" evidence="4">
    <location>
        <begin position="187"/>
        <end position="201"/>
    </location>
</feature>
<dbReference type="EMBL" id="KY316062">
    <property type="protein sequence ID" value="APU00297.1"/>
    <property type="molecule type" value="Genomic_DNA"/>
</dbReference>
<dbReference type="KEGG" id="vg:54978999"/>
<accession>A0A1L7DQ95</accession>